<dbReference type="AlphaFoldDB" id="A0A2W7INT7"/>
<keyword evidence="13" id="KW-1185">Reference proteome</keyword>
<dbReference type="InterPro" id="IPR035906">
    <property type="entry name" value="MetI-like_sf"/>
</dbReference>
<reference evidence="12 13" key="1">
    <citation type="submission" date="2018-06" db="EMBL/GenBank/DDBJ databases">
        <title>Genomic Encyclopedia of Archaeal and Bacterial Type Strains, Phase II (KMG-II): from individual species to whole genera.</title>
        <authorList>
            <person name="Goeker M."/>
        </authorList>
    </citation>
    <scope>NUCLEOTIDE SEQUENCE [LARGE SCALE GENOMIC DNA]</scope>
    <source>
        <strain evidence="12 13">DSM 24525</strain>
    </source>
</reference>
<accession>A0A2W7INT7</accession>
<feature type="transmembrane region" description="Helical" evidence="10">
    <location>
        <begin position="193"/>
        <end position="215"/>
    </location>
</feature>
<dbReference type="CDD" id="cd06261">
    <property type="entry name" value="TM_PBP2"/>
    <property type="match status" value="1"/>
</dbReference>
<evidence type="ECO:0000256" key="9">
    <source>
        <dbReference type="ARBA" id="ARBA00023136"/>
    </source>
</evidence>
<evidence type="ECO:0000256" key="5">
    <source>
        <dbReference type="ARBA" id="ARBA00022475"/>
    </source>
</evidence>
<dbReference type="GO" id="GO:0043190">
    <property type="term" value="C:ATP-binding cassette (ABC) transporter complex"/>
    <property type="evidence" value="ECO:0007669"/>
    <property type="project" value="InterPro"/>
</dbReference>
<feature type="transmembrane region" description="Helical" evidence="10">
    <location>
        <begin position="28"/>
        <end position="54"/>
    </location>
</feature>
<dbReference type="Proteomes" id="UP000249688">
    <property type="component" value="Unassembled WGS sequence"/>
</dbReference>
<evidence type="ECO:0000256" key="1">
    <source>
        <dbReference type="ARBA" id="ARBA00003159"/>
    </source>
</evidence>
<evidence type="ECO:0000256" key="6">
    <source>
        <dbReference type="ARBA" id="ARBA00022692"/>
    </source>
</evidence>
<dbReference type="SUPFAM" id="SSF161098">
    <property type="entry name" value="MetI-like"/>
    <property type="match status" value="1"/>
</dbReference>
<gene>
    <name evidence="12" type="ORF">C8P66_104166</name>
</gene>
<keyword evidence="8 10" id="KW-1133">Transmembrane helix</keyword>
<keyword evidence="4 10" id="KW-0813">Transport</keyword>
<keyword evidence="5" id="KW-1003">Cell membrane</keyword>
<dbReference type="InterPro" id="IPR000515">
    <property type="entry name" value="MetI-like"/>
</dbReference>
<organism evidence="12 13">
    <name type="scientific">Humitalea rosea</name>
    <dbReference type="NCBI Taxonomy" id="990373"/>
    <lineage>
        <taxon>Bacteria</taxon>
        <taxon>Pseudomonadati</taxon>
        <taxon>Pseudomonadota</taxon>
        <taxon>Alphaproteobacteria</taxon>
        <taxon>Acetobacterales</taxon>
        <taxon>Roseomonadaceae</taxon>
        <taxon>Humitalea</taxon>
    </lineage>
</organism>
<dbReference type="EMBL" id="QKYU01000004">
    <property type="protein sequence ID" value="PZW48749.1"/>
    <property type="molecule type" value="Genomic_DNA"/>
</dbReference>
<dbReference type="Gene3D" id="1.10.3720.10">
    <property type="entry name" value="MetI-like"/>
    <property type="match status" value="1"/>
</dbReference>
<name>A0A2W7INT7_9PROT</name>
<feature type="domain" description="ABC transmembrane type-1" evidence="11">
    <location>
        <begin position="24"/>
        <end position="212"/>
    </location>
</feature>
<comment type="similarity">
    <text evidence="3">Belongs to the binding-protein-dependent transport system permease family. HisMQ subfamily.</text>
</comment>
<dbReference type="InterPro" id="IPR010065">
    <property type="entry name" value="AA_ABC_transptr_permease_3TM"/>
</dbReference>
<evidence type="ECO:0000259" key="11">
    <source>
        <dbReference type="PROSITE" id="PS50928"/>
    </source>
</evidence>
<dbReference type="GO" id="GO:0022857">
    <property type="term" value="F:transmembrane transporter activity"/>
    <property type="evidence" value="ECO:0007669"/>
    <property type="project" value="InterPro"/>
</dbReference>
<comment type="subcellular location">
    <subcellularLocation>
        <location evidence="2">Cell inner membrane</location>
        <topology evidence="2">Multi-pass membrane protein</topology>
    </subcellularLocation>
    <subcellularLocation>
        <location evidence="10">Cell membrane</location>
        <topology evidence="10">Multi-pass membrane protein</topology>
    </subcellularLocation>
</comment>
<keyword evidence="7" id="KW-0029">Amino-acid transport</keyword>
<dbReference type="PANTHER" id="PTHR30614">
    <property type="entry name" value="MEMBRANE COMPONENT OF AMINO ACID ABC TRANSPORTER"/>
    <property type="match status" value="1"/>
</dbReference>
<feature type="transmembrane region" description="Helical" evidence="10">
    <location>
        <begin position="92"/>
        <end position="109"/>
    </location>
</feature>
<dbReference type="OrthoDB" id="7341446at2"/>
<evidence type="ECO:0000256" key="10">
    <source>
        <dbReference type="RuleBase" id="RU363032"/>
    </source>
</evidence>
<dbReference type="NCBIfam" id="TIGR01726">
    <property type="entry name" value="HEQRo_perm_3TM"/>
    <property type="match status" value="1"/>
</dbReference>
<evidence type="ECO:0000313" key="12">
    <source>
        <dbReference type="EMBL" id="PZW48749.1"/>
    </source>
</evidence>
<keyword evidence="9 10" id="KW-0472">Membrane</keyword>
<dbReference type="PROSITE" id="PS50928">
    <property type="entry name" value="ABC_TM1"/>
    <property type="match status" value="1"/>
</dbReference>
<evidence type="ECO:0000256" key="3">
    <source>
        <dbReference type="ARBA" id="ARBA00010072"/>
    </source>
</evidence>
<dbReference type="GO" id="GO:0006865">
    <property type="term" value="P:amino acid transport"/>
    <property type="evidence" value="ECO:0007669"/>
    <property type="project" value="UniProtKB-KW"/>
</dbReference>
<dbReference type="PANTHER" id="PTHR30614:SF20">
    <property type="entry name" value="GLUTAMINE TRANSPORT SYSTEM PERMEASE PROTEIN GLNP"/>
    <property type="match status" value="1"/>
</dbReference>
<keyword evidence="6 10" id="KW-0812">Transmembrane</keyword>
<evidence type="ECO:0000256" key="7">
    <source>
        <dbReference type="ARBA" id="ARBA00022970"/>
    </source>
</evidence>
<evidence type="ECO:0000256" key="4">
    <source>
        <dbReference type="ARBA" id="ARBA00022448"/>
    </source>
</evidence>
<dbReference type="InterPro" id="IPR043429">
    <property type="entry name" value="ArtM/GltK/GlnP/TcyL/YhdX-like"/>
</dbReference>
<comment type="function">
    <text evidence="1">Part of the binding-protein-dependent transport system for glutamine; probably responsible for the translocation of the substrate across the membrane.</text>
</comment>
<comment type="caution">
    <text evidence="12">The sequence shown here is derived from an EMBL/GenBank/DDBJ whole genome shotgun (WGS) entry which is preliminary data.</text>
</comment>
<evidence type="ECO:0000256" key="2">
    <source>
        <dbReference type="ARBA" id="ARBA00004429"/>
    </source>
</evidence>
<sequence length="224" mass="24677">MGFTIPGTFTFELWQARFSLLRGISATLLASGLTIVAATVMGVLLGTILAYGWWPLRLLARLYVDILRGIPVLVLILFTYYGLALFGINVPAFWAGVIALSAFATAHVAENLRGAVQSVPAGQMEAAKAIGLRFPQRLRYVVLPQAIRRMLPPWVNTGLEIVKGTTLLSVIGVVELLLSTQQIVARNYMIIDFYLVAGLLYLIINFSIAQLGAALERRFSYLRY</sequence>
<dbReference type="Pfam" id="PF00528">
    <property type="entry name" value="BPD_transp_1"/>
    <property type="match status" value="1"/>
</dbReference>
<feature type="transmembrane region" description="Helical" evidence="10">
    <location>
        <begin position="66"/>
        <end position="86"/>
    </location>
</feature>
<dbReference type="RefSeq" id="WP_111397068.1">
    <property type="nucleotide sequence ID" value="NZ_QKYU01000004.1"/>
</dbReference>
<evidence type="ECO:0000313" key="13">
    <source>
        <dbReference type="Proteomes" id="UP000249688"/>
    </source>
</evidence>
<proteinExistence type="inferred from homology"/>
<evidence type="ECO:0000256" key="8">
    <source>
        <dbReference type="ARBA" id="ARBA00022989"/>
    </source>
</evidence>
<protein>
    <submittedName>
        <fullName evidence="12">Amino acid ABC transporter membrane protein 2 (PAAT family)</fullName>
    </submittedName>
</protein>